<evidence type="ECO:0000256" key="11">
    <source>
        <dbReference type="RuleBase" id="RU361213"/>
    </source>
</evidence>
<comment type="domain">
    <text evidence="11">The PHD-type zinc finger mediates the binding to H3K4me3.</text>
</comment>
<feature type="binding site" evidence="9">
    <location>
        <position position="516"/>
    </location>
    <ligand>
        <name>Zn(2+)</name>
        <dbReference type="ChEBI" id="CHEBI:29105"/>
        <label>1</label>
    </ligand>
</feature>
<evidence type="ECO:0000256" key="1">
    <source>
        <dbReference type="ARBA" id="ARBA00004123"/>
    </source>
</evidence>
<dbReference type="SUPFAM" id="SSF57903">
    <property type="entry name" value="FYVE/PHD zinc finger"/>
    <property type="match status" value="1"/>
</dbReference>
<evidence type="ECO:0000256" key="8">
    <source>
        <dbReference type="PIRSR" id="PIRSR628651-50"/>
    </source>
</evidence>
<organism evidence="14 15">
    <name type="scientific">Mixia osmundae (strain CBS 9802 / IAM 14324 / JCM 22182 / KY 12970)</name>
    <dbReference type="NCBI Taxonomy" id="764103"/>
    <lineage>
        <taxon>Eukaryota</taxon>
        <taxon>Fungi</taxon>
        <taxon>Dikarya</taxon>
        <taxon>Basidiomycota</taxon>
        <taxon>Pucciniomycotina</taxon>
        <taxon>Mixiomycetes</taxon>
        <taxon>Mixiales</taxon>
        <taxon>Mixiaceae</taxon>
        <taxon>Mixia</taxon>
    </lineage>
</organism>
<feature type="site" description="Histone H3K4me3 binding" evidence="8">
    <location>
        <position position="503"/>
    </location>
</feature>
<dbReference type="AlphaFoldDB" id="G7E969"/>
<dbReference type="InterPro" id="IPR019787">
    <property type="entry name" value="Znf_PHD-finger"/>
</dbReference>
<dbReference type="PROSITE" id="PS01359">
    <property type="entry name" value="ZF_PHD_1"/>
    <property type="match status" value="1"/>
</dbReference>
<evidence type="ECO:0000256" key="6">
    <source>
        <dbReference type="ARBA" id="ARBA00022853"/>
    </source>
</evidence>
<dbReference type="GO" id="GO:0006355">
    <property type="term" value="P:regulation of DNA-templated transcription"/>
    <property type="evidence" value="ECO:0007669"/>
    <property type="project" value="TreeGrafter"/>
</dbReference>
<dbReference type="CDD" id="cd15505">
    <property type="entry name" value="PHD_ING"/>
    <property type="match status" value="1"/>
</dbReference>
<keyword evidence="7 11" id="KW-0539">Nucleus</keyword>
<dbReference type="Pfam" id="PF12998">
    <property type="entry name" value="ING"/>
    <property type="match status" value="1"/>
</dbReference>
<keyword evidence="15" id="KW-1185">Reference proteome</keyword>
<feature type="binding site" evidence="9">
    <location>
        <position position="491"/>
    </location>
    <ligand>
        <name>Zn(2+)</name>
        <dbReference type="ChEBI" id="CHEBI:29105"/>
        <label>1</label>
    </ligand>
</feature>
<name>G7E969_MIXOS</name>
<feature type="region of interest" description="Disordered" evidence="12">
    <location>
        <begin position="334"/>
        <end position="458"/>
    </location>
</feature>
<dbReference type="InParanoid" id="G7E969"/>
<comment type="subcellular location">
    <subcellularLocation>
        <location evidence="1 11">Nucleus</location>
    </subcellularLocation>
</comment>
<evidence type="ECO:0000256" key="12">
    <source>
        <dbReference type="SAM" id="MobiDB-lite"/>
    </source>
</evidence>
<feature type="site" description="Histone H3K4me3 binding" evidence="8">
    <location>
        <position position="499"/>
    </location>
</feature>
<evidence type="ECO:0000256" key="4">
    <source>
        <dbReference type="ARBA" id="ARBA00022771"/>
    </source>
</evidence>
<dbReference type="PANTHER" id="PTHR10333:SF42">
    <property type="entry name" value="INHIBITOR OF GROWTH PROTEIN 5"/>
    <property type="match status" value="1"/>
</dbReference>
<dbReference type="Gene3D" id="3.30.40.10">
    <property type="entry name" value="Zinc/RING finger domain, C3HC4 (zinc finger)"/>
    <property type="match status" value="1"/>
</dbReference>
<dbReference type="Proteomes" id="UP000009131">
    <property type="component" value="Unassembled WGS sequence"/>
</dbReference>
<dbReference type="GO" id="GO:0005634">
    <property type="term" value="C:nucleus"/>
    <property type="evidence" value="ECO:0007669"/>
    <property type="project" value="UniProtKB-SubCell"/>
</dbReference>
<comment type="caution">
    <text evidence="14">The sequence shown here is derived from an EMBL/GenBank/DDBJ whole genome shotgun (WGS) entry which is preliminary data.</text>
</comment>
<dbReference type="OrthoDB" id="2505961at2759"/>
<dbReference type="RefSeq" id="XP_014568435.1">
    <property type="nucleotide sequence ID" value="XM_014712949.1"/>
</dbReference>
<reference evidence="14 15" key="2">
    <citation type="journal article" date="2012" name="Open Biol.">
        <title>Characteristics of nucleosomes and linker DNA regions on the genome of the basidiomycete Mixia osmundae revealed by mono- and dinucleosome mapping.</title>
        <authorList>
            <person name="Nishida H."/>
            <person name="Kondo S."/>
            <person name="Matsumoto T."/>
            <person name="Suzuki Y."/>
            <person name="Yoshikawa H."/>
            <person name="Taylor T.D."/>
            <person name="Sugiyama J."/>
        </authorList>
    </citation>
    <scope>NUCLEOTIDE SEQUENCE [LARGE SCALE GENOMIC DNA]</scope>
    <source>
        <strain evidence="15">CBS 9802 / IAM 14324 / JCM 22182 / KY 12970</strain>
    </source>
</reference>
<dbReference type="InterPro" id="IPR019786">
    <property type="entry name" value="Zinc_finger_PHD-type_CS"/>
</dbReference>
<gene>
    <name evidence="14" type="primary">Mo05880</name>
    <name evidence="14" type="ORF">E5Q_05880</name>
</gene>
<keyword evidence="6 11" id="KW-0156">Chromatin regulator</keyword>
<keyword evidence="4 10" id="KW-0863">Zinc-finger</keyword>
<protein>
    <recommendedName>
        <fullName evidence="11">Chromatin modification-related protein</fullName>
    </recommendedName>
</protein>
<feature type="binding site" evidence="9">
    <location>
        <position position="513"/>
    </location>
    <ligand>
        <name>Zn(2+)</name>
        <dbReference type="ChEBI" id="CHEBI:29105"/>
        <label>1</label>
    </ligand>
</feature>
<dbReference type="PROSITE" id="PS50016">
    <property type="entry name" value="ZF_PHD_2"/>
    <property type="match status" value="1"/>
</dbReference>
<feature type="binding site" evidence="9">
    <location>
        <position position="507"/>
    </location>
    <ligand>
        <name>Zn(2+)</name>
        <dbReference type="ChEBI" id="CHEBI:29105"/>
        <label>2</label>
    </ligand>
</feature>
<feature type="region of interest" description="Disordered" evidence="12">
    <location>
        <begin position="1"/>
        <end position="22"/>
    </location>
</feature>
<feature type="binding site" evidence="9">
    <location>
        <position position="532"/>
    </location>
    <ligand>
        <name>Zn(2+)</name>
        <dbReference type="ChEBI" id="CHEBI:29105"/>
        <label>2</label>
    </ligand>
</feature>
<evidence type="ECO:0000256" key="2">
    <source>
        <dbReference type="ARBA" id="ARBA00010210"/>
    </source>
</evidence>
<evidence type="ECO:0000313" key="15">
    <source>
        <dbReference type="Proteomes" id="UP000009131"/>
    </source>
</evidence>
<comment type="function">
    <text evidence="11">Component of an histone acetyltransferase complex.</text>
</comment>
<feature type="binding site" evidence="9">
    <location>
        <position position="502"/>
    </location>
    <ligand>
        <name>Zn(2+)</name>
        <dbReference type="ChEBI" id="CHEBI:29105"/>
        <label>2</label>
    </ligand>
</feature>
<feature type="region of interest" description="Disordered" evidence="12">
    <location>
        <begin position="268"/>
        <end position="318"/>
    </location>
</feature>
<dbReference type="STRING" id="764103.G7E969"/>
<comment type="similarity">
    <text evidence="2 11">Belongs to the ING family.</text>
</comment>
<dbReference type="EMBL" id="BABT02000220">
    <property type="protein sequence ID" value="GAA99188.1"/>
    <property type="molecule type" value="Genomic_DNA"/>
</dbReference>
<keyword evidence="5 9" id="KW-0862">Zinc</keyword>
<reference evidence="14 15" key="1">
    <citation type="journal article" date="2011" name="J. Gen. Appl. Microbiol.">
        <title>Draft genome sequencing of the enigmatic basidiomycete Mixia osmundae.</title>
        <authorList>
            <person name="Nishida H."/>
            <person name="Nagatsuka Y."/>
            <person name="Sugiyama J."/>
        </authorList>
    </citation>
    <scope>NUCLEOTIDE SEQUENCE [LARGE SCALE GENOMIC DNA]</scope>
    <source>
        <strain evidence="15">CBS 9802 / IAM 14324 / JCM 22182 / KY 12970</strain>
    </source>
</reference>
<dbReference type="Gene3D" id="6.10.140.1740">
    <property type="match status" value="1"/>
</dbReference>
<sequence>MSSRRRHMRDAEDELYDGQGLPHVTPEENNAAEFAHLVLTACDTVDSLPHSLTRSLSDLKELDAVLSSALLQITGKLQTLLAMMEDPTVRPSTRLTLLWEIAEEARGFKLGGEDKIRVATGTCDTVDHHTQQLDMIAALLAQHLPGRVFAERPSSSTPHGYPGLFPAYCNGSTERFRQEAVPPGAQMQYLSQAGGSAYSSAPRTTGYTIPYASRGAAQPTSQYDQRTALPAPRHAGQSSRHGGPALTKQRDPPASRTALYPDIYAQDQMSSHVQRQSNSESKDQRIHHNQYTKRREREQHLGGSNIYGAPGEPLSPHIAADYDMQGEVYARPGAAAATNGGSRKTSNGTSGNGRTISPKKPRRPTASQAYCEYGIAHSPTSTTSSVNAVTKSGRATGKEKRASPSFERPSGSQGATKRGRGKKPSYENGEARSPANSTNSAYIPASRPGPKRKAPSAAVTRDLIDAQLYDIAPAPEADAAGQADDGAYCLCGQGSYGEMVGCDGDECEREWFHLACLGMKEAPRGRWLCPDCSIKQGEPAAKKKRRN</sequence>
<dbReference type="eggNOG" id="KOG1973">
    <property type="taxonomic scope" value="Eukaryota"/>
</dbReference>
<dbReference type="CDD" id="cd16859">
    <property type="entry name" value="ING_ING4_5"/>
    <property type="match status" value="1"/>
</dbReference>
<feature type="binding site" evidence="9">
    <location>
        <position position="489"/>
    </location>
    <ligand>
        <name>Zn(2+)</name>
        <dbReference type="ChEBI" id="CHEBI:29105"/>
        <label>1</label>
    </ligand>
</feature>
<dbReference type="GO" id="GO:0006325">
    <property type="term" value="P:chromatin organization"/>
    <property type="evidence" value="ECO:0007669"/>
    <property type="project" value="UniProtKB-KW"/>
</dbReference>
<feature type="compositionally biased region" description="Polar residues" evidence="12">
    <location>
        <begin position="268"/>
        <end position="279"/>
    </location>
</feature>
<feature type="compositionally biased region" description="Polar residues" evidence="12">
    <location>
        <begin position="378"/>
        <end position="390"/>
    </location>
</feature>
<feature type="domain" description="PHD-type" evidence="13">
    <location>
        <begin position="486"/>
        <end position="535"/>
    </location>
</feature>
<feature type="binding site" evidence="9">
    <location>
        <position position="529"/>
    </location>
    <ligand>
        <name>Zn(2+)</name>
        <dbReference type="ChEBI" id="CHEBI:29105"/>
        <label>2</label>
    </ligand>
</feature>
<evidence type="ECO:0000259" key="13">
    <source>
        <dbReference type="PROSITE" id="PS50016"/>
    </source>
</evidence>
<dbReference type="InterPro" id="IPR011011">
    <property type="entry name" value="Znf_FYVE_PHD"/>
</dbReference>
<dbReference type="HOGENOM" id="CLU_423390_0_0_1"/>
<dbReference type="InterPro" id="IPR024610">
    <property type="entry name" value="ING_N_histone-binding"/>
</dbReference>
<dbReference type="PANTHER" id="PTHR10333">
    <property type="entry name" value="INHIBITOR OF GROWTH PROTEIN"/>
    <property type="match status" value="1"/>
</dbReference>
<feature type="site" description="Histone H3K4me3 binding" evidence="8">
    <location>
        <position position="488"/>
    </location>
</feature>
<feature type="region of interest" description="Disordered" evidence="12">
    <location>
        <begin position="230"/>
        <end position="255"/>
    </location>
</feature>
<dbReference type="SMART" id="SM01408">
    <property type="entry name" value="ING"/>
    <property type="match status" value="1"/>
</dbReference>
<proteinExistence type="inferred from homology"/>
<accession>G7E969</accession>
<comment type="subunit">
    <text evidence="11">Component of an histone acetyltransferase complex. Interacts with H3K4me3 and to a lesser extent with H3K4me2.</text>
</comment>
<evidence type="ECO:0000256" key="10">
    <source>
        <dbReference type="PROSITE-ProRule" id="PRU00146"/>
    </source>
</evidence>
<dbReference type="InterPro" id="IPR013083">
    <property type="entry name" value="Znf_RING/FYVE/PHD"/>
</dbReference>
<evidence type="ECO:0000313" key="14">
    <source>
        <dbReference type="EMBL" id="GAA99188.1"/>
    </source>
</evidence>
<dbReference type="OMA" id="YKMGGED"/>
<evidence type="ECO:0000256" key="3">
    <source>
        <dbReference type="ARBA" id="ARBA00022723"/>
    </source>
</evidence>
<evidence type="ECO:0000256" key="5">
    <source>
        <dbReference type="ARBA" id="ARBA00022833"/>
    </source>
</evidence>
<feature type="compositionally biased region" description="Polar residues" evidence="12">
    <location>
        <begin position="339"/>
        <end position="355"/>
    </location>
</feature>
<dbReference type="SMART" id="SM00249">
    <property type="entry name" value="PHD"/>
    <property type="match status" value="1"/>
</dbReference>
<dbReference type="InterPro" id="IPR001965">
    <property type="entry name" value="Znf_PHD"/>
</dbReference>
<evidence type="ECO:0000256" key="7">
    <source>
        <dbReference type="ARBA" id="ARBA00023242"/>
    </source>
</evidence>
<feature type="site" description="Histone H3K4me3 binding" evidence="8">
    <location>
        <position position="511"/>
    </location>
</feature>
<evidence type="ECO:0000256" key="9">
    <source>
        <dbReference type="PIRSR" id="PIRSR628651-51"/>
    </source>
</evidence>
<dbReference type="GO" id="GO:0000785">
    <property type="term" value="C:chromatin"/>
    <property type="evidence" value="ECO:0007669"/>
    <property type="project" value="UniProtKB-ARBA"/>
</dbReference>
<keyword evidence="3 9" id="KW-0479">Metal-binding</keyword>
<dbReference type="InterPro" id="IPR028651">
    <property type="entry name" value="ING_fam"/>
</dbReference>
<dbReference type="GO" id="GO:0008270">
    <property type="term" value="F:zinc ion binding"/>
    <property type="evidence" value="ECO:0007669"/>
    <property type="project" value="UniProtKB-KW"/>
</dbReference>